<dbReference type="AlphaFoldDB" id="A0A9P0HTV2"/>
<evidence type="ECO:0000313" key="1">
    <source>
        <dbReference type="EMBL" id="CAH1407553.1"/>
    </source>
</evidence>
<sequence length="66" mass="7164">MEHDAWAKFPCCSSQLAIATPRHVRGPLIANSRRSYAMAALHPSPAGGDSHLCLERFLIPSRGLPP</sequence>
<keyword evidence="2" id="KW-1185">Reference proteome</keyword>
<name>A0A9P0HTV2_NEZVI</name>
<proteinExistence type="predicted"/>
<evidence type="ECO:0000313" key="2">
    <source>
        <dbReference type="Proteomes" id="UP001152798"/>
    </source>
</evidence>
<organism evidence="1 2">
    <name type="scientific">Nezara viridula</name>
    <name type="common">Southern green stink bug</name>
    <name type="synonym">Cimex viridulus</name>
    <dbReference type="NCBI Taxonomy" id="85310"/>
    <lineage>
        <taxon>Eukaryota</taxon>
        <taxon>Metazoa</taxon>
        <taxon>Ecdysozoa</taxon>
        <taxon>Arthropoda</taxon>
        <taxon>Hexapoda</taxon>
        <taxon>Insecta</taxon>
        <taxon>Pterygota</taxon>
        <taxon>Neoptera</taxon>
        <taxon>Paraneoptera</taxon>
        <taxon>Hemiptera</taxon>
        <taxon>Heteroptera</taxon>
        <taxon>Panheteroptera</taxon>
        <taxon>Pentatomomorpha</taxon>
        <taxon>Pentatomoidea</taxon>
        <taxon>Pentatomidae</taxon>
        <taxon>Pentatominae</taxon>
        <taxon>Nezara</taxon>
    </lineage>
</organism>
<dbReference type="Proteomes" id="UP001152798">
    <property type="component" value="Chromosome 7"/>
</dbReference>
<accession>A0A9P0HTV2</accession>
<dbReference type="EMBL" id="OV725083">
    <property type="protein sequence ID" value="CAH1407553.1"/>
    <property type="molecule type" value="Genomic_DNA"/>
</dbReference>
<protein>
    <submittedName>
        <fullName evidence="1">Uncharacterized protein</fullName>
    </submittedName>
</protein>
<gene>
    <name evidence="1" type="ORF">NEZAVI_LOCUS15243</name>
</gene>
<reference evidence="1" key="1">
    <citation type="submission" date="2022-01" db="EMBL/GenBank/DDBJ databases">
        <authorList>
            <person name="King R."/>
        </authorList>
    </citation>
    <scope>NUCLEOTIDE SEQUENCE</scope>
</reference>